<comment type="caution">
    <text evidence="1">The sequence shown here is derived from an EMBL/GenBank/DDBJ whole genome shotgun (WGS) entry which is preliminary data.</text>
</comment>
<sequence length="365" mass="40660">MVVSILEATMVGVAGNLLFAVFEPYIKQRLNRWRGVSEDEQQRYQQNVKDVIPFFREADIFVGQRQPWVQKKLDQLGRKLGDSLEQNTSLDEAGLRQLRTSLSLEGDQHRLADIGIPTIGDVTADDQSVYKSLENVGSLSANEYFQTLELVVSANLAMTEEQPTNVILANETDVDFSSDVISIGGPISNLFTRNVIYGTDISLPYRFDLNPAGVDDDLSTYSPQQLREIGLSDDREFGHRPNWSIVDKNGEAPKIQEKETIPKWGDGAWDLDYFMVAKVPNTHPAAPPLRQAETKRALILAGCHGYGTRAALEALKSGDILETINSKVEDGYFQLIGRVKRNNGAEIRSEDIVIPDEHLQGINIS</sequence>
<dbReference type="AlphaFoldDB" id="A0A7J9SJE7"/>
<reference evidence="1 2" key="1">
    <citation type="submission" date="2020-08" db="EMBL/GenBank/DDBJ databases">
        <authorList>
            <person name="Seo M.-J."/>
        </authorList>
    </citation>
    <scope>NUCLEOTIDE SEQUENCE [LARGE SCALE GENOMIC DNA]</scope>
    <source>
        <strain evidence="1 2">MBLA0160</strain>
    </source>
</reference>
<organism evidence="1 2">
    <name type="scientific">Halobellus ruber</name>
    <dbReference type="NCBI Taxonomy" id="2761102"/>
    <lineage>
        <taxon>Archaea</taxon>
        <taxon>Methanobacteriati</taxon>
        <taxon>Methanobacteriota</taxon>
        <taxon>Stenosarchaea group</taxon>
        <taxon>Halobacteria</taxon>
        <taxon>Halobacteriales</taxon>
        <taxon>Haloferacaceae</taxon>
        <taxon>Halobellus</taxon>
    </lineage>
</organism>
<gene>
    <name evidence="1" type="ORF">H5V44_12400</name>
</gene>
<evidence type="ECO:0000313" key="2">
    <source>
        <dbReference type="Proteomes" id="UP000546257"/>
    </source>
</evidence>
<proteinExistence type="predicted"/>
<dbReference type="Proteomes" id="UP000546257">
    <property type="component" value="Unassembled WGS sequence"/>
</dbReference>
<name>A0A7J9SJE7_9EURY</name>
<accession>A0A7J9SJE7</accession>
<dbReference type="RefSeq" id="WP_185193448.1">
    <property type="nucleotide sequence ID" value="NZ_JACKXD010000004.1"/>
</dbReference>
<dbReference type="EMBL" id="JACKXD010000004">
    <property type="protein sequence ID" value="MBB6647074.1"/>
    <property type="molecule type" value="Genomic_DNA"/>
</dbReference>
<protein>
    <submittedName>
        <fullName evidence="1">Uncharacterized protein</fullName>
    </submittedName>
</protein>
<evidence type="ECO:0000313" key="1">
    <source>
        <dbReference type="EMBL" id="MBB6647074.1"/>
    </source>
</evidence>
<keyword evidence="2" id="KW-1185">Reference proteome</keyword>